<dbReference type="InterPro" id="IPR027806">
    <property type="entry name" value="HARBI1_dom"/>
</dbReference>
<evidence type="ECO:0000256" key="1">
    <source>
        <dbReference type="ARBA" id="ARBA00001968"/>
    </source>
</evidence>
<organism evidence="4 5">
    <name type="scientific">Acrasis kona</name>
    <dbReference type="NCBI Taxonomy" id="1008807"/>
    <lineage>
        <taxon>Eukaryota</taxon>
        <taxon>Discoba</taxon>
        <taxon>Heterolobosea</taxon>
        <taxon>Tetramitia</taxon>
        <taxon>Eutetramitia</taxon>
        <taxon>Acrasidae</taxon>
        <taxon>Acrasis</taxon>
    </lineage>
</organism>
<evidence type="ECO:0000313" key="4">
    <source>
        <dbReference type="EMBL" id="KAL0492105.1"/>
    </source>
</evidence>
<dbReference type="Proteomes" id="UP001431209">
    <property type="component" value="Unassembled WGS sequence"/>
</dbReference>
<gene>
    <name evidence="4" type="ORF">AKO1_001523</name>
</gene>
<keyword evidence="2" id="KW-0479">Metal-binding</keyword>
<dbReference type="AlphaFoldDB" id="A0AAW2ZT97"/>
<protein>
    <recommendedName>
        <fullName evidence="3">DDE Tnp4 domain-containing protein</fullName>
    </recommendedName>
</protein>
<evidence type="ECO:0000313" key="5">
    <source>
        <dbReference type="Proteomes" id="UP001431209"/>
    </source>
</evidence>
<comment type="cofactor">
    <cofactor evidence="1">
        <name>a divalent metal cation</name>
        <dbReference type="ChEBI" id="CHEBI:60240"/>
    </cofactor>
</comment>
<evidence type="ECO:0000259" key="3">
    <source>
        <dbReference type="Pfam" id="PF13359"/>
    </source>
</evidence>
<dbReference type="EMBL" id="JAOPGA020002016">
    <property type="protein sequence ID" value="KAL0492105.1"/>
    <property type="molecule type" value="Genomic_DNA"/>
</dbReference>
<keyword evidence="5" id="KW-1185">Reference proteome</keyword>
<accession>A0AAW2ZT97</accession>
<name>A0AAW2ZT97_9EUKA</name>
<dbReference type="GO" id="GO:0046872">
    <property type="term" value="F:metal ion binding"/>
    <property type="evidence" value="ECO:0007669"/>
    <property type="project" value="UniProtKB-KW"/>
</dbReference>
<proteinExistence type="predicted"/>
<sequence>MPGNGLTRIMPRALKYIEAYISEEMQMGTYQQRLEIAQQHMGADFGDVTGIIDGVHIWVKHLRPTSKYGFEHDSWYSYKFQKFGINIQVMCDGMRAPIWTDLGNPAGVHDIRCVTRSKLEDKLHPNEKILADGGYVNSRSRIRFVHGYRKPANNELPRYKQRFNERLSAERVRIEQLFGVTKLLFEAFRVGFRGDVEWVGTLFRLALVLAWKSIDRGIVTQNRLAEAVELINREEEQERIERELRNDPIQDDFDFDEVPEGYYPQRQGRVVNFRRPWEEEQQHFEMQHDAARYPHRAENRMQQHILRRDRFEDDFHRHARERAEQVRNWRQQEDIVLQQRYNRANPRPIGRFNLEDILQ</sequence>
<evidence type="ECO:0000256" key="2">
    <source>
        <dbReference type="ARBA" id="ARBA00022723"/>
    </source>
</evidence>
<feature type="domain" description="DDE Tnp4" evidence="3">
    <location>
        <begin position="52"/>
        <end position="209"/>
    </location>
</feature>
<dbReference type="Pfam" id="PF13359">
    <property type="entry name" value="DDE_Tnp_4"/>
    <property type="match status" value="1"/>
</dbReference>
<comment type="caution">
    <text evidence="4">The sequence shown here is derived from an EMBL/GenBank/DDBJ whole genome shotgun (WGS) entry which is preliminary data.</text>
</comment>
<reference evidence="4 5" key="1">
    <citation type="submission" date="2024-03" db="EMBL/GenBank/DDBJ databases">
        <title>The Acrasis kona genome and developmental transcriptomes reveal deep origins of eukaryotic multicellular pathways.</title>
        <authorList>
            <person name="Sheikh S."/>
            <person name="Fu C.-J."/>
            <person name="Brown M.W."/>
            <person name="Baldauf S.L."/>
        </authorList>
    </citation>
    <scope>NUCLEOTIDE SEQUENCE [LARGE SCALE GENOMIC DNA]</scope>
    <source>
        <strain evidence="4 5">ATCC MYA-3509</strain>
    </source>
</reference>